<dbReference type="GeneID" id="113128598"/>
<keyword evidence="4" id="KW-0158">Chromosome</keyword>
<evidence type="ECO:0000256" key="4">
    <source>
        <dbReference type="ARBA" id="ARBA00022454"/>
    </source>
</evidence>
<evidence type="ECO:0000256" key="8">
    <source>
        <dbReference type="SAM" id="Coils"/>
    </source>
</evidence>
<dbReference type="CTD" id="64105"/>
<evidence type="ECO:0000256" key="2">
    <source>
        <dbReference type="ARBA" id="ARBA00004584"/>
    </source>
</evidence>
<dbReference type="Ensembl" id="ENSMAMT00000015422.2">
    <property type="protein sequence ID" value="ENSMAMP00000015005.2"/>
    <property type="gene ID" value="ENSMAMG00000010189.2"/>
</dbReference>
<evidence type="ECO:0000256" key="5">
    <source>
        <dbReference type="ARBA" id="ARBA00023054"/>
    </source>
</evidence>
<keyword evidence="10" id="KW-1185">Reference proteome</keyword>
<dbReference type="OrthoDB" id="9445768at2759"/>
<accession>A0A3Q3S0S7</accession>
<name>A0A3Q3S0S7_9TELE</name>
<dbReference type="GO" id="GO:0000070">
    <property type="term" value="P:mitotic sister chromatid segregation"/>
    <property type="evidence" value="ECO:0007669"/>
    <property type="project" value="TreeGrafter"/>
</dbReference>
<comment type="similarity">
    <text evidence="3">Belongs to the CENP-K/MCM22 family.</text>
</comment>
<keyword evidence="5 8" id="KW-0175">Coiled coil</keyword>
<dbReference type="Proteomes" id="UP000261640">
    <property type="component" value="Unplaced"/>
</dbReference>
<sequence length="267" mass="30824">MAEVNPGGQAAAAGLSEAAQAELLDVCQDQFALLEEVHNEIMLREPESCENPQELAQNQLIATETELKQWLTMEPNLLIENAEILLQAGKAEMLKLCSELELVVSCYEAKRDKLKETKELERKWLEEKTQVLLAVSDHIERLQKEKEKLSEHSLLQDMKAKMAKMKFYHERLMECLGDILGNHVPLPQDDLSSNKRKKSSEVELNEDLISLAEILEELMNKMLNTPHDPYVLINERFWPPYVEMLLRYGIAVRHQDNNFKIRLETFV</sequence>
<reference evidence="9" key="1">
    <citation type="submission" date="2025-08" db="UniProtKB">
        <authorList>
            <consortium name="Ensembl"/>
        </authorList>
    </citation>
    <scope>IDENTIFICATION</scope>
</reference>
<keyword evidence="6" id="KW-0539">Nucleus</keyword>
<dbReference type="Pfam" id="PF11802">
    <property type="entry name" value="CENP-K"/>
    <property type="match status" value="1"/>
</dbReference>
<reference evidence="9" key="2">
    <citation type="submission" date="2025-09" db="UniProtKB">
        <authorList>
            <consortium name="Ensembl"/>
        </authorList>
    </citation>
    <scope>IDENTIFICATION</scope>
</reference>
<feature type="coiled-coil region" evidence="8">
    <location>
        <begin position="97"/>
        <end position="152"/>
    </location>
</feature>
<dbReference type="PANTHER" id="PTHR14401:SF6">
    <property type="entry name" value="CENTROMERE PROTEIN K"/>
    <property type="match status" value="1"/>
</dbReference>
<keyword evidence="7" id="KW-0137">Centromere</keyword>
<dbReference type="InterPro" id="IPR020993">
    <property type="entry name" value="Centromere_CenpK"/>
</dbReference>
<evidence type="ECO:0000313" key="10">
    <source>
        <dbReference type="Proteomes" id="UP000261640"/>
    </source>
</evidence>
<evidence type="ECO:0000256" key="7">
    <source>
        <dbReference type="ARBA" id="ARBA00023328"/>
    </source>
</evidence>
<dbReference type="GO" id="GO:0000775">
    <property type="term" value="C:chromosome, centromeric region"/>
    <property type="evidence" value="ECO:0007669"/>
    <property type="project" value="UniProtKB-SubCell"/>
</dbReference>
<dbReference type="GO" id="GO:0005634">
    <property type="term" value="C:nucleus"/>
    <property type="evidence" value="ECO:0007669"/>
    <property type="project" value="UniProtKB-SubCell"/>
</dbReference>
<organism evidence="9 10">
    <name type="scientific">Mastacembelus armatus</name>
    <name type="common">zig-zag eel</name>
    <dbReference type="NCBI Taxonomy" id="205130"/>
    <lineage>
        <taxon>Eukaryota</taxon>
        <taxon>Metazoa</taxon>
        <taxon>Chordata</taxon>
        <taxon>Craniata</taxon>
        <taxon>Vertebrata</taxon>
        <taxon>Euteleostomi</taxon>
        <taxon>Actinopterygii</taxon>
        <taxon>Neopterygii</taxon>
        <taxon>Teleostei</taxon>
        <taxon>Neoteleostei</taxon>
        <taxon>Acanthomorphata</taxon>
        <taxon>Anabantaria</taxon>
        <taxon>Synbranchiformes</taxon>
        <taxon>Mastacembelidae</taxon>
        <taxon>Mastacembelus</taxon>
    </lineage>
</organism>
<evidence type="ECO:0000256" key="1">
    <source>
        <dbReference type="ARBA" id="ARBA00004123"/>
    </source>
</evidence>
<evidence type="ECO:0000256" key="3">
    <source>
        <dbReference type="ARBA" id="ARBA00005795"/>
    </source>
</evidence>
<proteinExistence type="inferred from homology"/>
<dbReference type="GO" id="GO:0051382">
    <property type="term" value="P:kinetochore assembly"/>
    <property type="evidence" value="ECO:0007669"/>
    <property type="project" value="InterPro"/>
</dbReference>
<dbReference type="InParanoid" id="A0A3Q3S0S7"/>
<dbReference type="STRING" id="205130.ENSMAMP00000015005"/>
<evidence type="ECO:0000256" key="6">
    <source>
        <dbReference type="ARBA" id="ARBA00023242"/>
    </source>
</evidence>
<protein>
    <submittedName>
        <fullName evidence="9">Centromere protein K</fullName>
    </submittedName>
</protein>
<dbReference type="AlphaFoldDB" id="A0A3Q3S0S7"/>
<dbReference type="RefSeq" id="XP_026159827.1">
    <property type="nucleotide sequence ID" value="XM_026304042.1"/>
</dbReference>
<dbReference type="PANTHER" id="PTHR14401">
    <property type="entry name" value="CENTROMERE PROTEIN K"/>
    <property type="match status" value="1"/>
</dbReference>
<comment type="subcellular location">
    <subcellularLocation>
        <location evidence="2">Chromosome</location>
        <location evidence="2">Centromere</location>
    </subcellularLocation>
    <subcellularLocation>
        <location evidence="1">Nucleus</location>
    </subcellularLocation>
</comment>
<evidence type="ECO:0000313" key="9">
    <source>
        <dbReference type="Ensembl" id="ENSMAMP00000015005.2"/>
    </source>
</evidence>
<dbReference type="GeneTree" id="ENSGT00390000006243"/>